<evidence type="ECO:0000313" key="1">
    <source>
        <dbReference type="EMBL" id="GCC44086.1"/>
    </source>
</evidence>
<comment type="caution">
    <text evidence="1">The sequence shown here is derived from an EMBL/GenBank/DDBJ whole genome shotgun (WGS) entry which is preliminary data.</text>
</comment>
<evidence type="ECO:0000313" key="2">
    <source>
        <dbReference type="Proteomes" id="UP000287033"/>
    </source>
</evidence>
<dbReference type="Proteomes" id="UP000287033">
    <property type="component" value="Unassembled WGS sequence"/>
</dbReference>
<dbReference type="AlphaFoldDB" id="A0A401TN78"/>
<keyword evidence="2" id="KW-1185">Reference proteome</keyword>
<proteinExistence type="predicted"/>
<sequence>ALLAAIALHLGHRHAVDADRSQGLADLVKLERFDDRDDEFHGSGPYSLEVVPVRPFPDRRLPPPERQFAVPHISRSPNLAAFRANGTKKLQVEGENVRSA</sequence>
<gene>
    <name evidence="1" type="ORF">chiPu_0028193</name>
</gene>
<name>A0A401TN78_CHIPU</name>
<feature type="non-terminal residue" evidence="1">
    <location>
        <position position="1"/>
    </location>
</feature>
<accession>A0A401TN78</accession>
<organism evidence="1 2">
    <name type="scientific">Chiloscyllium punctatum</name>
    <name type="common">Brownbanded bambooshark</name>
    <name type="synonym">Hemiscyllium punctatum</name>
    <dbReference type="NCBI Taxonomy" id="137246"/>
    <lineage>
        <taxon>Eukaryota</taxon>
        <taxon>Metazoa</taxon>
        <taxon>Chordata</taxon>
        <taxon>Craniata</taxon>
        <taxon>Vertebrata</taxon>
        <taxon>Chondrichthyes</taxon>
        <taxon>Elasmobranchii</taxon>
        <taxon>Galeomorphii</taxon>
        <taxon>Galeoidea</taxon>
        <taxon>Orectolobiformes</taxon>
        <taxon>Hemiscylliidae</taxon>
        <taxon>Chiloscyllium</taxon>
    </lineage>
</organism>
<reference evidence="1 2" key="1">
    <citation type="journal article" date="2018" name="Nat. Ecol. Evol.">
        <title>Shark genomes provide insights into elasmobranch evolution and the origin of vertebrates.</title>
        <authorList>
            <person name="Hara Y"/>
            <person name="Yamaguchi K"/>
            <person name="Onimaru K"/>
            <person name="Kadota M"/>
            <person name="Koyanagi M"/>
            <person name="Keeley SD"/>
            <person name="Tatsumi K"/>
            <person name="Tanaka K"/>
            <person name="Motone F"/>
            <person name="Kageyama Y"/>
            <person name="Nozu R"/>
            <person name="Adachi N"/>
            <person name="Nishimura O"/>
            <person name="Nakagawa R"/>
            <person name="Tanegashima C"/>
            <person name="Kiyatake I"/>
            <person name="Matsumoto R"/>
            <person name="Murakumo K"/>
            <person name="Nishida K"/>
            <person name="Terakita A"/>
            <person name="Kuratani S"/>
            <person name="Sato K"/>
            <person name="Hyodo S Kuraku.S."/>
        </authorList>
    </citation>
    <scope>NUCLEOTIDE SEQUENCE [LARGE SCALE GENOMIC DNA]</scope>
</reference>
<protein>
    <submittedName>
        <fullName evidence="1">Uncharacterized protein</fullName>
    </submittedName>
</protein>
<dbReference type="EMBL" id="BEZZ01125509">
    <property type="protein sequence ID" value="GCC44086.1"/>
    <property type="molecule type" value="Genomic_DNA"/>
</dbReference>